<comment type="caution">
    <text evidence="3">The sequence shown here is derived from an EMBL/GenBank/DDBJ whole genome shotgun (WGS) entry which is preliminary data.</text>
</comment>
<accession>A0A4S8QE37</accession>
<dbReference type="AlphaFoldDB" id="A0A4S8QE37"/>
<feature type="coiled-coil region" evidence="1">
    <location>
        <begin position="48"/>
        <end position="82"/>
    </location>
</feature>
<dbReference type="GO" id="GO:0016020">
    <property type="term" value="C:membrane"/>
    <property type="evidence" value="ECO:0007669"/>
    <property type="project" value="InterPro"/>
</dbReference>
<dbReference type="EMBL" id="STGY01000045">
    <property type="protein sequence ID" value="THV41362.1"/>
    <property type="molecule type" value="Genomic_DNA"/>
</dbReference>
<reference evidence="4" key="1">
    <citation type="submission" date="2019-04" db="EMBL/GenBank/DDBJ databases">
        <title>Nocardioides xinjiangensis sp. nov.</title>
        <authorList>
            <person name="Liu S."/>
        </authorList>
    </citation>
    <scope>NUCLEOTIDE SEQUENCE [LARGE SCALE GENOMIC DNA]</scope>
    <source>
        <strain evidence="4">18</strain>
    </source>
</reference>
<evidence type="ECO:0000313" key="3">
    <source>
        <dbReference type="EMBL" id="THV41362.1"/>
    </source>
</evidence>
<keyword evidence="4" id="KW-1185">Reference proteome</keyword>
<keyword evidence="2" id="KW-0812">Transmembrane</keyword>
<dbReference type="GO" id="GO:0055070">
    <property type="term" value="P:copper ion homeostasis"/>
    <property type="evidence" value="ECO:0007669"/>
    <property type="project" value="InterPro"/>
</dbReference>
<evidence type="ECO:0000256" key="2">
    <source>
        <dbReference type="SAM" id="Phobius"/>
    </source>
</evidence>
<proteinExistence type="predicted"/>
<evidence type="ECO:0000256" key="1">
    <source>
        <dbReference type="SAM" id="Coils"/>
    </source>
</evidence>
<reference evidence="3 4" key="2">
    <citation type="submission" date="2019-05" db="EMBL/GenBank/DDBJ databases">
        <title>Glycomyces buryatensis sp. nov.</title>
        <authorList>
            <person name="Nikitina E."/>
        </authorList>
    </citation>
    <scope>NUCLEOTIDE SEQUENCE [LARGE SCALE GENOMIC DNA]</scope>
    <source>
        <strain evidence="3 4">18</strain>
    </source>
</reference>
<dbReference type="Proteomes" id="UP000308760">
    <property type="component" value="Unassembled WGS sequence"/>
</dbReference>
<name>A0A4S8QE37_9ACTN</name>
<evidence type="ECO:0000313" key="4">
    <source>
        <dbReference type="Proteomes" id="UP000308760"/>
    </source>
</evidence>
<gene>
    <name evidence="3" type="ORF">FAB82_11870</name>
</gene>
<keyword evidence="2" id="KW-1133">Transmembrane helix</keyword>
<dbReference type="Pfam" id="PF11382">
    <property type="entry name" value="MctB"/>
    <property type="match status" value="1"/>
</dbReference>
<dbReference type="InterPro" id="IPR021522">
    <property type="entry name" value="MctB"/>
</dbReference>
<protein>
    <submittedName>
        <fullName evidence="3">Copper transporter</fullName>
    </submittedName>
</protein>
<keyword evidence="2" id="KW-0472">Membrane</keyword>
<organism evidence="3 4">
    <name type="scientific">Glycomyces buryatensis</name>
    <dbReference type="NCBI Taxonomy" id="2570927"/>
    <lineage>
        <taxon>Bacteria</taxon>
        <taxon>Bacillati</taxon>
        <taxon>Actinomycetota</taxon>
        <taxon>Actinomycetes</taxon>
        <taxon>Glycomycetales</taxon>
        <taxon>Glycomycetaceae</taxon>
        <taxon>Glycomyces</taxon>
    </lineage>
</organism>
<keyword evidence="1" id="KW-0175">Coiled coil</keyword>
<dbReference type="OrthoDB" id="4350157at2"/>
<feature type="transmembrane region" description="Helical" evidence="2">
    <location>
        <begin position="20"/>
        <end position="43"/>
    </location>
</feature>
<sequence>MVGWSDLPNPKAVLVINFRYHLVSLTAVFLALTVGLILGTAALNGPAIEVLEANTQSLRDSNAQYRAEIESLEAQLEDDQSFATEIAPTYLTGQLTDQNILVVALPGVETEVVDGVQQMLDYAGAGSAGTISILDDYFDPTNTDQLADLVERVTPDTVEAPVTYDGVEAMSYVLAAVTTGTVDGKAVEIEDGDITTAITGLEELSMITVADQPSGAATGVIVLGGQAFTDSDAEDRNAGVVSLATAYAGDAPTVYGATSAVGDDNPVNTFRAEDSQVVISTVDNVASPQGQIAAVVSLGDLISDGTEHDLGTGEGAEGLLPAAA</sequence>